<name>A0ACB8C4X0_DERSI</name>
<comment type="caution">
    <text evidence="1">The sequence shown here is derived from an EMBL/GenBank/DDBJ whole genome shotgun (WGS) entry which is preliminary data.</text>
</comment>
<evidence type="ECO:0000313" key="1">
    <source>
        <dbReference type="EMBL" id="KAH7933864.1"/>
    </source>
</evidence>
<dbReference type="EMBL" id="CM023478">
    <property type="protein sequence ID" value="KAH7933864.1"/>
    <property type="molecule type" value="Genomic_DNA"/>
</dbReference>
<evidence type="ECO:0000313" key="2">
    <source>
        <dbReference type="Proteomes" id="UP000821865"/>
    </source>
</evidence>
<keyword evidence="2" id="KW-1185">Reference proteome</keyword>
<proteinExistence type="predicted"/>
<sequence>MLPLILTLALVGTPLVAASVQTPELISCSDAEDIQVRDVTITDAQIGKTMVVNFTLDIKKPLGSDPTLKPSETRASPQDMLQVLWGCGQTMDATDVQMSDLTITDAIIRKTVSVNFTLTINKELGEDPKVIVSLRRKDGSEIGCIEGIGSCTYKLCKGSTGKDRNVKSVSDAKCPIAATKIQKSMRAPLGFMIQFAIGWALKIFSAQFKVITDSQIFRLSNVTIKDATISKTMTVRFTVTLTEALGDNPKLHLILRKKSGIKIPCLLGYGSCVYKLCGGTSNAEKFLGQLWNNECPVPARERQESASARLDPMIQLVIGRAPTTLTVEYKVKNGGSTVGCQSFDVRVDAA</sequence>
<accession>A0ACB8C4X0</accession>
<gene>
    <name evidence="1" type="ORF">HPB49_018352</name>
</gene>
<organism evidence="1 2">
    <name type="scientific">Dermacentor silvarum</name>
    <name type="common">Tick</name>
    <dbReference type="NCBI Taxonomy" id="543639"/>
    <lineage>
        <taxon>Eukaryota</taxon>
        <taxon>Metazoa</taxon>
        <taxon>Ecdysozoa</taxon>
        <taxon>Arthropoda</taxon>
        <taxon>Chelicerata</taxon>
        <taxon>Arachnida</taxon>
        <taxon>Acari</taxon>
        <taxon>Parasitiformes</taxon>
        <taxon>Ixodida</taxon>
        <taxon>Ixodoidea</taxon>
        <taxon>Ixodidae</taxon>
        <taxon>Rhipicephalinae</taxon>
        <taxon>Dermacentor</taxon>
    </lineage>
</organism>
<reference evidence="1" key="1">
    <citation type="submission" date="2020-05" db="EMBL/GenBank/DDBJ databases">
        <title>Large-scale comparative analyses of tick genomes elucidate their genetic diversity and vector capacities.</title>
        <authorList>
            <person name="Jia N."/>
            <person name="Wang J."/>
            <person name="Shi W."/>
            <person name="Du L."/>
            <person name="Sun Y."/>
            <person name="Zhan W."/>
            <person name="Jiang J."/>
            <person name="Wang Q."/>
            <person name="Zhang B."/>
            <person name="Ji P."/>
            <person name="Sakyi L.B."/>
            <person name="Cui X."/>
            <person name="Yuan T."/>
            <person name="Jiang B."/>
            <person name="Yang W."/>
            <person name="Lam T.T.-Y."/>
            <person name="Chang Q."/>
            <person name="Ding S."/>
            <person name="Wang X."/>
            <person name="Zhu J."/>
            <person name="Ruan X."/>
            <person name="Zhao L."/>
            <person name="Wei J."/>
            <person name="Que T."/>
            <person name="Du C."/>
            <person name="Cheng J."/>
            <person name="Dai P."/>
            <person name="Han X."/>
            <person name="Huang E."/>
            <person name="Gao Y."/>
            <person name="Liu J."/>
            <person name="Shao H."/>
            <person name="Ye R."/>
            <person name="Li L."/>
            <person name="Wei W."/>
            <person name="Wang X."/>
            <person name="Wang C."/>
            <person name="Yang T."/>
            <person name="Huo Q."/>
            <person name="Li W."/>
            <person name="Guo W."/>
            <person name="Chen H."/>
            <person name="Zhou L."/>
            <person name="Ni X."/>
            <person name="Tian J."/>
            <person name="Zhou Y."/>
            <person name="Sheng Y."/>
            <person name="Liu T."/>
            <person name="Pan Y."/>
            <person name="Xia L."/>
            <person name="Li J."/>
            <person name="Zhao F."/>
            <person name="Cao W."/>
        </authorList>
    </citation>
    <scope>NUCLEOTIDE SEQUENCE</scope>
    <source>
        <strain evidence="1">Dsil-2018</strain>
    </source>
</reference>
<dbReference type="Proteomes" id="UP000821865">
    <property type="component" value="Chromosome 9"/>
</dbReference>
<protein>
    <submittedName>
        <fullName evidence="1">Uncharacterized protein</fullName>
    </submittedName>
</protein>